<evidence type="ECO:0000256" key="9">
    <source>
        <dbReference type="ARBA" id="ARBA00022840"/>
    </source>
</evidence>
<evidence type="ECO:0000256" key="2">
    <source>
        <dbReference type="ARBA" id="ARBA00005675"/>
    </source>
</evidence>
<gene>
    <name evidence="16" type="ordered locus">Ethha_2178</name>
</gene>
<feature type="domain" description="Cation-transporting P-type ATPase N-terminal" evidence="15">
    <location>
        <begin position="4"/>
        <end position="77"/>
    </location>
</feature>
<keyword evidence="17" id="KW-1185">Reference proteome</keyword>
<dbReference type="Gene3D" id="2.70.150.10">
    <property type="entry name" value="Calcium-transporting ATPase, cytoplasmic transduction domain A"/>
    <property type="match status" value="1"/>
</dbReference>
<dbReference type="InterPro" id="IPR044492">
    <property type="entry name" value="P_typ_ATPase_HD_dom"/>
</dbReference>
<feature type="transmembrane region" description="Helical" evidence="14">
    <location>
        <begin position="665"/>
        <end position="687"/>
    </location>
</feature>
<feature type="transmembrane region" description="Helical" evidence="14">
    <location>
        <begin position="275"/>
        <end position="300"/>
    </location>
</feature>
<evidence type="ECO:0000256" key="8">
    <source>
        <dbReference type="ARBA" id="ARBA00022741"/>
    </source>
</evidence>
<dbReference type="InterPro" id="IPR023298">
    <property type="entry name" value="ATPase_P-typ_TM_dom_sf"/>
</dbReference>
<dbReference type="GO" id="GO:0005886">
    <property type="term" value="C:plasma membrane"/>
    <property type="evidence" value="ECO:0007669"/>
    <property type="project" value="UniProtKB-SubCell"/>
</dbReference>
<keyword evidence="9" id="KW-0067">ATP-binding</keyword>
<dbReference type="InterPro" id="IPR006068">
    <property type="entry name" value="ATPase_P-typ_cation-transptr_C"/>
</dbReference>
<dbReference type="HOGENOM" id="CLU_002360_1_1_9"/>
<dbReference type="Proteomes" id="UP000001551">
    <property type="component" value="Chromosome"/>
</dbReference>
<evidence type="ECO:0000313" key="17">
    <source>
        <dbReference type="Proteomes" id="UP000001551"/>
    </source>
</evidence>
<dbReference type="PRINTS" id="PR00119">
    <property type="entry name" value="CATATPASE"/>
</dbReference>
<evidence type="ECO:0000256" key="3">
    <source>
        <dbReference type="ARBA" id="ARBA00012790"/>
    </source>
</evidence>
<evidence type="ECO:0000256" key="4">
    <source>
        <dbReference type="ARBA" id="ARBA00022475"/>
    </source>
</evidence>
<dbReference type="GO" id="GO:0005524">
    <property type="term" value="F:ATP binding"/>
    <property type="evidence" value="ECO:0007669"/>
    <property type="project" value="UniProtKB-KW"/>
</dbReference>
<dbReference type="GO" id="GO:0005388">
    <property type="term" value="F:P-type calcium transporter activity"/>
    <property type="evidence" value="ECO:0007669"/>
    <property type="project" value="UniProtKB-EC"/>
</dbReference>
<dbReference type="EC" id="7.2.2.10" evidence="3"/>
<dbReference type="SFLD" id="SFLDF00027">
    <property type="entry name" value="p-type_atpase"/>
    <property type="match status" value="1"/>
</dbReference>
<dbReference type="InterPro" id="IPR018303">
    <property type="entry name" value="ATPase_P-typ_P_site"/>
</dbReference>
<keyword evidence="4" id="KW-1003">Cell membrane</keyword>
<dbReference type="Gene3D" id="3.40.1110.10">
    <property type="entry name" value="Calcium-transporting ATPase, cytoplasmic domain N"/>
    <property type="match status" value="1"/>
</dbReference>
<dbReference type="InterPro" id="IPR008250">
    <property type="entry name" value="ATPase_P-typ_transduc_dom_A_sf"/>
</dbReference>
<organism evidence="16 17">
    <name type="scientific">Ethanoligenens harbinense (strain DSM 18485 / JCM 12961 / CGMCC 1.5033 / YUAN-3)</name>
    <dbReference type="NCBI Taxonomy" id="663278"/>
    <lineage>
        <taxon>Bacteria</taxon>
        <taxon>Bacillati</taxon>
        <taxon>Bacillota</taxon>
        <taxon>Clostridia</taxon>
        <taxon>Eubacteriales</taxon>
        <taxon>Oscillospiraceae</taxon>
        <taxon>Ethanoligenens</taxon>
    </lineage>
</organism>
<dbReference type="SFLD" id="SFLDS00003">
    <property type="entry name" value="Haloacid_Dehalogenase"/>
    <property type="match status" value="1"/>
</dbReference>
<dbReference type="FunFam" id="3.40.50.1000:FF:000028">
    <property type="entry name" value="Calcium-transporting P-type ATPase, putative"/>
    <property type="match status" value="1"/>
</dbReference>
<dbReference type="PANTHER" id="PTHR42861">
    <property type="entry name" value="CALCIUM-TRANSPORTING ATPASE"/>
    <property type="match status" value="1"/>
</dbReference>
<dbReference type="GO" id="GO:0140352">
    <property type="term" value="P:export from cell"/>
    <property type="evidence" value="ECO:0007669"/>
    <property type="project" value="UniProtKB-ARBA"/>
</dbReference>
<evidence type="ECO:0000256" key="10">
    <source>
        <dbReference type="ARBA" id="ARBA00022967"/>
    </source>
</evidence>
<evidence type="ECO:0000256" key="7">
    <source>
        <dbReference type="ARBA" id="ARBA00022723"/>
    </source>
</evidence>
<dbReference type="InterPro" id="IPR036412">
    <property type="entry name" value="HAD-like_sf"/>
</dbReference>
<dbReference type="NCBIfam" id="TIGR01494">
    <property type="entry name" value="ATPase_P-type"/>
    <property type="match status" value="2"/>
</dbReference>
<dbReference type="Pfam" id="PF00122">
    <property type="entry name" value="E1-E2_ATPase"/>
    <property type="match status" value="1"/>
</dbReference>
<dbReference type="SUPFAM" id="SSF56784">
    <property type="entry name" value="HAD-like"/>
    <property type="match status" value="1"/>
</dbReference>
<dbReference type="InterPro" id="IPR004014">
    <property type="entry name" value="ATPase_P-typ_cation-transptr_N"/>
</dbReference>
<dbReference type="SMART" id="SM00831">
    <property type="entry name" value="Cation_ATPase_N"/>
    <property type="match status" value="1"/>
</dbReference>
<dbReference type="InterPro" id="IPR023299">
    <property type="entry name" value="ATPase_P-typ_cyto_dom_N"/>
</dbReference>
<dbReference type="InterPro" id="IPR059000">
    <property type="entry name" value="ATPase_P-type_domA"/>
</dbReference>
<comment type="subcellular location">
    <subcellularLocation>
        <location evidence="1">Cell membrane</location>
        <topology evidence="1">Multi-pass membrane protein</topology>
    </subcellularLocation>
</comment>
<dbReference type="InterPro" id="IPR001757">
    <property type="entry name" value="P_typ_ATPase"/>
</dbReference>
<dbReference type="Gene3D" id="1.20.1110.10">
    <property type="entry name" value="Calcium-transporting ATPase, transmembrane domain"/>
    <property type="match status" value="1"/>
</dbReference>
<keyword evidence="5" id="KW-0106">Calcium</keyword>
<dbReference type="Pfam" id="PF00690">
    <property type="entry name" value="Cation_ATPase_N"/>
    <property type="match status" value="1"/>
</dbReference>
<evidence type="ECO:0000256" key="1">
    <source>
        <dbReference type="ARBA" id="ARBA00004651"/>
    </source>
</evidence>
<feature type="transmembrane region" description="Helical" evidence="14">
    <location>
        <begin position="693"/>
        <end position="711"/>
    </location>
</feature>
<feature type="transmembrane region" description="Helical" evidence="14">
    <location>
        <begin position="50"/>
        <end position="75"/>
    </location>
</feature>
<comment type="similarity">
    <text evidence="2">Belongs to the cation transport ATPase (P-type) (TC 3.A.3) family. Type IIA subfamily.</text>
</comment>
<feature type="transmembrane region" description="Helical" evidence="14">
    <location>
        <begin position="845"/>
        <end position="867"/>
    </location>
</feature>
<evidence type="ECO:0000256" key="11">
    <source>
        <dbReference type="ARBA" id="ARBA00022989"/>
    </source>
</evidence>
<feature type="transmembrane region" description="Helical" evidence="14">
    <location>
        <begin position="81"/>
        <end position="97"/>
    </location>
</feature>
<evidence type="ECO:0000259" key="15">
    <source>
        <dbReference type="SMART" id="SM00831"/>
    </source>
</evidence>
<dbReference type="CDD" id="cd02089">
    <property type="entry name" value="P-type_ATPase_Ca_prok"/>
    <property type="match status" value="1"/>
</dbReference>
<keyword evidence="5" id="KW-0109">Calcium transport</keyword>
<feature type="transmembrane region" description="Helical" evidence="14">
    <location>
        <begin position="812"/>
        <end position="833"/>
    </location>
</feature>
<feature type="transmembrane region" description="Helical" evidence="14">
    <location>
        <begin position="770"/>
        <end position="791"/>
    </location>
</feature>
<dbReference type="FunFam" id="2.70.150.10:FF:000016">
    <property type="entry name" value="Calcium-transporting P-type ATPase putative"/>
    <property type="match status" value="1"/>
</dbReference>
<keyword evidence="11 14" id="KW-1133">Transmembrane helix</keyword>
<dbReference type="Pfam" id="PF13246">
    <property type="entry name" value="Cation_ATPase"/>
    <property type="match status" value="1"/>
</dbReference>
<dbReference type="AlphaFoldDB" id="E6U415"/>
<keyword evidence="7" id="KW-0479">Metal-binding</keyword>
<feature type="transmembrane region" description="Helical" evidence="14">
    <location>
        <begin position="245"/>
        <end position="263"/>
    </location>
</feature>
<proteinExistence type="inferred from homology"/>
<evidence type="ECO:0000256" key="13">
    <source>
        <dbReference type="ARBA" id="ARBA00048694"/>
    </source>
</evidence>
<dbReference type="KEGG" id="eha:Ethha_2178"/>
<accession>E6U415</accession>
<dbReference type="PROSITE" id="PS00154">
    <property type="entry name" value="ATPASE_E1_E2"/>
    <property type="match status" value="1"/>
</dbReference>
<keyword evidence="12 14" id="KW-0472">Membrane</keyword>
<dbReference type="Gene3D" id="3.40.50.1000">
    <property type="entry name" value="HAD superfamily/HAD-like"/>
    <property type="match status" value="1"/>
</dbReference>
<dbReference type="SUPFAM" id="SSF81660">
    <property type="entry name" value="Metal cation-transporting ATPase, ATP-binding domain N"/>
    <property type="match status" value="1"/>
</dbReference>
<reference evidence="16 17" key="1">
    <citation type="submission" date="2010-12" db="EMBL/GenBank/DDBJ databases">
        <title>Complete sequence of Ethanoligenens harbinense YUAN-3.</title>
        <authorList>
            <person name="Lucas S."/>
            <person name="Copeland A."/>
            <person name="Lapidus A."/>
            <person name="Cheng J.-F."/>
            <person name="Bruce D."/>
            <person name="Goodwin L."/>
            <person name="Pitluck S."/>
            <person name="Chertkov O."/>
            <person name="Misra M."/>
            <person name="Detter J.C."/>
            <person name="Han C."/>
            <person name="Tapia R."/>
            <person name="Land M."/>
            <person name="Hauser L."/>
            <person name="Jeffries C."/>
            <person name="Kyrpides N."/>
            <person name="Ivanova N."/>
            <person name="Mikhailova N."/>
            <person name="Wang A."/>
            <person name="Mouttaki H."/>
            <person name="He Z."/>
            <person name="Zhou J."/>
            <person name="Hemme C.L."/>
            <person name="Woyke T."/>
        </authorList>
    </citation>
    <scope>NUCLEOTIDE SEQUENCE [LARGE SCALE GENOMIC DNA]</scope>
    <source>
        <strain evidence="17">DSM 18485 / JCM 12961 / CGMCC 1.5033 / YUAN-3</strain>
    </source>
</reference>
<sequence>MEEAFETLSAEETLQMLSSRSEGLDADEARARLEREGPNVLAGKRGKSPVLVFLSQFNDPLIYILLAAGIISILLHEAADSVIIFIVVAVNAVIGFIQQSRAEKAMEALRKMASPKALVRRSGAVSEIDAAGLVPGDVVVLEAGRLVPADLRLVESANLKIEESALTGESVASEKDADFRAEQSLPVGDRANMAYMTTLVSYGRGEGVVTATGMRTEIGKIAKILEDTGEELTPLQKRLADLGKLLGVAAVALCALLFVTALVQHRNLLEMLLTAISLAVAAIPEGLPTVVTIVLAAGVSRMAKARSIVRRLPAVETLGAVNVVCTDKTGTLTQNRMTVTEQRAGAEMLSPEEADKRTAARFYEGFCLCNDASTKGGAKVGDPTEIALLDMCEKRGKTREGLEETYPRVEEIPFDSDRKRMTTVHDYGAGGSIAYTKGALDGILAHTARILDGGAERPITSEDKALITAAASEMAHRALRVLALACRGRGEQPLEEGMVFVGIVGMIDPPRPEVRDAVAACAHAGITTVMITGDHKDTALAIAKDLRIAQSEDAAISGHELDVMSAEEMQKRVKTLRVFARVSPENKVQIVQAFRANGNIVSMTGDGVNDAPSLKSADIGIAMGITGTDVAKGAADMILTDDNFATIRRAIEEGRNIYNNIKKSVLYLLASNFGEIITMLVAVLAGLPAPLTAAQILWVNLVTDSLPGLALGVDPGTPDVMNEKPRSPKESLFAHGGVAMLLLYGAIIGGASLLGYLVGYREGAAAHGAAYGRILGGTLCVTVLAVSQLFHAIGMRNVNRSVFRMNHLENRFMIFAFFVGLALQVAIVEIPPLNVFFSTAPLDASHWLLALGLSLLPLAAHECIVLGKRMAGARR</sequence>
<protein>
    <recommendedName>
        <fullName evidence="3">P-type Ca(2+) transporter</fullName>
        <ecNumber evidence="3">7.2.2.10</ecNumber>
    </recommendedName>
</protein>
<dbReference type="PRINTS" id="PR00120">
    <property type="entry name" value="HATPASE"/>
</dbReference>
<dbReference type="GO" id="GO:0016887">
    <property type="term" value="F:ATP hydrolysis activity"/>
    <property type="evidence" value="ECO:0007669"/>
    <property type="project" value="InterPro"/>
</dbReference>
<evidence type="ECO:0000256" key="6">
    <source>
        <dbReference type="ARBA" id="ARBA00022692"/>
    </source>
</evidence>
<keyword evidence="10" id="KW-1278">Translocase</keyword>
<comment type="catalytic activity">
    <reaction evidence="13">
        <text>Ca(2+)(in) + ATP + H2O = Ca(2+)(out) + ADP + phosphate + H(+)</text>
        <dbReference type="Rhea" id="RHEA:18105"/>
        <dbReference type="ChEBI" id="CHEBI:15377"/>
        <dbReference type="ChEBI" id="CHEBI:15378"/>
        <dbReference type="ChEBI" id="CHEBI:29108"/>
        <dbReference type="ChEBI" id="CHEBI:30616"/>
        <dbReference type="ChEBI" id="CHEBI:43474"/>
        <dbReference type="ChEBI" id="CHEBI:456216"/>
        <dbReference type="EC" id="7.2.2.10"/>
    </reaction>
</comment>
<dbReference type="SUPFAM" id="SSF81653">
    <property type="entry name" value="Calcium ATPase, transduction domain A"/>
    <property type="match status" value="1"/>
</dbReference>
<evidence type="ECO:0000313" key="16">
    <source>
        <dbReference type="EMBL" id="ADU27695.1"/>
    </source>
</evidence>
<dbReference type="InterPro" id="IPR023214">
    <property type="entry name" value="HAD_sf"/>
</dbReference>
<name>E6U415_ETHHY</name>
<keyword evidence="6 14" id="KW-0812">Transmembrane</keyword>
<dbReference type="EMBL" id="CP002400">
    <property type="protein sequence ID" value="ADU27695.1"/>
    <property type="molecule type" value="Genomic_DNA"/>
</dbReference>
<evidence type="ECO:0000256" key="5">
    <source>
        <dbReference type="ARBA" id="ARBA00022568"/>
    </source>
</evidence>
<dbReference type="SUPFAM" id="SSF81665">
    <property type="entry name" value="Calcium ATPase, transmembrane domain M"/>
    <property type="match status" value="1"/>
</dbReference>
<dbReference type="SFLD" id="SFLDG00002">
    <property type="entry name" value="C1.7:_P-type_atpase_like"/>
    <property type="match status" value="1"/>
</dbReference>
<dbReference type="eggNOG" id="COG0474">
    <property type="taxonomic scope" value="Bacteria"/>
</dbReference>
<dbReference type="RefSeq" id="WP_013486043.1">
    <property type="nucleotide sequence ID" value="NC_014828.1"/>
</dbReference>
<dbReference type="Pfam" id="PF00689">
    <property type="entry name" value="Cation_ATPase_C"/>
    <property type="match status" value="1"/>
</dbReference>
<keyword evidence="8" id="KW-0547">Nucleotide-binding</keyword>
<evidence type="ECO:0000256" key="14">
    <source>
        <dbReference type="SAM" id="Phobius"/>
    </source>
</evidence>
<keyword evidence="5" id="KW-0813">Transport</keyword>
<keyword evidence="5" id="KW-0406">Ion transport</keyword>
<evidence type="ECO:0000256" key="12">
    <source>
        <dbReference type="ARBA" id="ARBA00023136"/>
    </source>
</evidence>
<feature type="transmembrane region" description="Helical" evidence="14">
    <location>
        <begin position="732"/>
        <end position="758"/>
    </location>
</feature>
<dbReference type="GO" id="GO:0046872">
    <property type="term" value="F:metal ion binding"/>
    <property type="evidence" value="ECO:0007669"/>
    <property type="project" value="UniProtKB-KW"/>
</dbReference>